<sequence>MYGPKDMIASHYFSLSCKMNITRLSSLSIKRPFAQQACAHTHAEHHDSQPKTIKIGTNEYPAETMEKIKLLNKLSKNNVWDDQHGKPRVLCFGEDRKAAHSIHTWFLDVRIF</sequence>
<name>A0A914DCY1_9BILA</name>
<evidence type="ECO:0000313" key="2">
    <source>
        <dbReference type="WBParaSite" id="ACRNAN_scaffold2291.g17026.t1"/>
    </source>
</evidence>
<accession>A0A914DCY1</accession>
<dbReference type="PROSITE" id="PS51257">
    <property type="entry name" value="PROKAR_LIPOPROTEIN"/>
    <property type="match status" value="1"/>
</dbReference>
<reference evidence="2" key="1">
    <citation type="submission" date="2022-11" db="UniProtKB">
        <authorList>
            <consortium name="WormBaseParasite"/>
        </authorList>
    </citation>
    <scope>IDENTIFICATION</scope>
</reference>
<proteinExistence type="predicted"/>
<evidence type="ECO:0000313" key="1">
    <source>
        <dbReference type="Proteomes" id="UP000887540"/>
    </source>
</evidence>
<dbReference type="AlphaFoldDB" id="A0A914DCY1"/>
<dbReference type="WBParaSite" id="ACRNAN_scaffold2291.g17026.t1">
    <property type="protein sequence ID" value="ACRNAN_scaffold2291.g17026.t1"/>
    <property type="gene ID" value="ACRNAN_scaffold2291.g17026"/>
</dbReference>
<dbReference type="Proteomes" id="UP000887540">
    <property type="component" value="Unplaced"/>
</dbReference>
<protein>
    <submittedName>
        <fullName evidence="2">Uncharacterized protein</fullName>
    </submittedName>
</protein>
<keyword evidence="1" id="KW-1185">Reference proteome</keyword>
<organism evidence="1 2">
    <name type="scientific">Acrobeloides nanus</name>
    <dbReference type="NCBI Taxonomy" id="290746"/>
    <lineage>
        <taxon>Eukaryota</taxon>
        <taxon>Metazoa</taxon>
        <taxon>Ecdysozoa</taxon>
        <taxon>Nematoda</taxon>
        <taxon>Chromadorea</taxon>
        <taxon>Rhabditida</taxon>
        <taxon>Tylenchina</taxon>
        <taxon>Cephalobomorpha</taxon>
        <taxon>Cephaloboidea</taxon>
        <taxon>Cephalobidae</taxon>
        <taxon>Acrobeloides</taxon>
    </lineage>
</organism>